<keyword evidence="2 8" id="KW-0813">Transport</keyword>
<keyword evidence="7 8" id="KW-0998">Cell outer membrane</keyword>
<evidence type="ECO:0000256" key="8">
    <source>
        <dbReference type="PROSITE-ProRule" id="PRU01360"/>
    </source>
</evidence>
<dbReference type="Gene3D" id="2.170.130.10">
    <property type="entry name" value="TonB-dependent receptor, plug domain"/>
    <property type="match status" value="1"/>
</dbReference>
<keyword evidence="3 8" id="KW-1134">Transmembrane beta strand</keyword>
<evidence type="ECO:0000256" key="2">
    <source>
        <dbReference type="ARBA" id="ARBA00022448"/>
    </source>
</evidence>
<dbReference type="InterPro" id="IPR036942">
    <property type="entry name" value="Beta-barrel_TonB_sf"/>
</dbReference>
<reference evidence="12 13" key="1">
    <citation type="journal article" date="2013" name="J. Microbiol.">
        <title>Mucilaginibacter ginsenosidivorax sp. nov., with ginsenoside converting activity isolated from sediment.</title>
        <authorList>
            <person name="Kim J.K."/>
            <person name="Choi T.E."/>
            <person name="Liu Q.M."/>
            <person name="Park H.Y."/>
            <person name="Yi T.H."/>
            <person name="Yoon M.H."/>
            <person name="Kim S.C."/>
            <person name="Im W.T."/>
        </authorList>
    </citation>
    <scope>NUCLEOTIDE SEQUENCE [LARGE SCALE GENOMIC DNA]</scope>
    <source>
        <strain evidence="12 13">KHI28</strain>
    </source>
</reference>
<organism evidence="12 13">
    <name type="scientific">Mucilaginibacter ginsenosidivorax</name>
    <dbReference type="NCBI Taxonomy" id="862126"/>
    <lineage>
        <taxon>Bacteria</taxon>
        <taxon>Pseudomonadati</taxon>
        <taxon>Bacteroidota</taxon>
        <taxon>Sphingobacteriia</taxon>
        <taxon>Sphingobacteriales</taxon>
        <taxon>Sphingobacteriaceae</taxon>
        <taxon>Mucilaginibacter</taxon>
    </lineage>
</organism>
<dbReference type="EMBL" id="CP042437">
    <property type="protein sequence ID" value="QEC75231.1"/>
    <property type="molecule type" value="Genomic_DNA"/>
</dbReference>
<evidence type="ECO:0000259" key="11">
    <source>
        <dbReference type="Pfam" id="PF07715"/>
    </source>
</evidence>
<proteinExistence type="inferred from homology"/>
<keyword evidence="4 8" id="KW-0812">Transmembrane</keyword>
<evidence type="ECO:0000256" key="3">
    <source>
        <dbReference type="ARBA" id="ARBA00022452"/>
    </source>
</evidence>
<comment type="subcellular location">
    <subcellularLocation>
        <location evidence="1 8">Cell outer membrane</location>
        <topology evidence="1 8">Multi-pass membrane protein</topology>
    </subcellularLocation>
</comment>
<keyword evidence="13" id="KW-1185">Reference proteome</keyword>
<feature type="domain" description="TonB-dependent receptor-like beta-barrel" evidence="10">
    <location>
        <begin position="439"/>
        <end position="800"/>
    </location>
</feature>
<gene>
    <name evidence="12" type="ORF">FSB76_04485</name>
</gene>
<dbReference type="GO" id="GO:0009279">
    <property type="term" value="C:cell outer membrane"/>
    <property type="evidence" value="ECO:0007669"/>
    <property type="project" value="UniProtKB-SubCell"/>
</dbReference>
<dbReference type="RefSeq" id="WP_147052385.1">
    <property type="nucleotide sequence ID" value="NZ_CP042437.1"/>
</dbReference>
<evidence type="ECO:0000313" key="12">
    <source>
        <dbReference type="EMBL" id="QEC75231.1"/>
    </source>
</evidence>
<dbReference type="NCBIfam" id="TIGR04057">
    <property type="entry name" value="SusC_RagA_signa"/>
    <property type="match status" value="1"/>
</dbReference>
<dbReference type="InterPro" id="IPR000531">
    <property type="entry name" value="Beta-barrel_TonB"/>
</dbReference>
<evidence type="ECO:0000313" key="13">
    <source>
        <dbReference type="Proteomes" id="UP000321362"/>
    </source>
</evidence>
<dbReference type="NCBIfam" id="TIGR04056">
    <property type="entry name" value="OMP_RagA_SusC"/>
    <property type="match status" value="1"/>
</dbReference>
<dbReference type="InterPro" id="IPR023997">
    <property type="entry name" value="TonB-dep_OMP_SusC/RagA_CS"/>
</dbReference>
<evidence type="ECO:0000256" key="9">
    <source>
        <dbReference type="RuleBase" id="RU003357"/>
    </source>
</evidence>
<sequence>MDKNLQKRVKYQISLIIAGIFLYISAHAQTVSITGKITGADDGQPMPGVSIKIKGTVLGTISSIDGSYNIAAEPGKVLVFNFLGYAPQEITVKQAGAINVRLSSNSSNLNEVVVIGYAKAKRKDVTGSISSLSGASLRQTQPTTFDQALQGKVAGVVVQQVSGQPGGGVSIQIRGVSSITGSNSPLYVIDGIIIPPVGDPGSGSNPLNTINPAEIESIDVLKDASATAIYGSQATNGVVVITTKRGKAGAPQISYDLYGGYQEIAKRMPAVNLPQFASIINDRSVAWGFDFRPQFANPQYLGPGTDWQKALFRKAPEMSHTITVSGGDDRTQYLLSTSYFDQTGIALGSDFKRSSVRLNLDNKTTKWLKIGTSLQLVHVDENVAATGNSVINTALSVTPDIAVVNQDGSYGGQTDPNGWVAAFPNPVALAKLIKDQRRRNQIFGNVYAEIQLAKELSLRSELSGNFDFSTEDRFSPTFKFGKGNISQNYGSSNSYQNFYTVIRNFLNYYHNFKPVHIDALAGHESQEGTFQNVGAYRRNFASDNVQAINAGDYTTATNFGDNSQSTPTGGSAQESWFGRFNVSLHDRYMLTGNVRNDGSSNFPSNHRWVTTYSGGFAWKINNETFLKGVKSINELKLRLGYGVTNNQGIPGNTFVTQLNTVASSLSGTAQSQNNLANPDVRWEKTNYYNAGIDGTFFNGRLSFTLDVYDREVHGLLLQVPLPEYSATVAGWGPGAMQAPYANVGSLSNKGVDFQINSTNINSKNFSWKTGFTISRNINKVTSLGAGGDQANLSQKTYLPQVNDIVEKTVVGQPIGEFYGYVFDGIFSKPSDFLTHARPADANGNPYPVSAAGGGIWYGDRMFKDLNGDGVIDSRDETFLGSPLPKFQYGINNTFTYKNFDLNIFFSGSYGNKVFNQMAVPENDPGNHGTFFTSVLNYAKLALVDPNGSASDVNNVYVTNPNTTIVGLRNDNTNGNNRPNSLMFEDASYLRCKNITLGYRLPESLLSKIGVHSVRVFATVANAFVITKYKGMDPEIGSWNPLQAGWDGGYYPQPRVVTMGANITLK</sequence>
<evidence type="ECO:0000256" key="5">
    <source>
        <dbReference type="ARBA" id="ARBA00023077"/>
    </source>
</evidence>
<dbReference type="SUPFAM" id="SSF49464">
    <property type="entry name" value="Carboxypeptidase regulatory domain-like"/>
    <property type="match status" value="1"/>
</dbReference>
<accession>A0A5B8VVQ5</accession>
<dbReference type="Proteomes" id="UP000321362">
    <property type="component" value="Chromosome"/>
</dbReference>
<dbReference type="Pfam" id="PF00593">
    <property type="entry name" value="TonB_dep_Rec_b-barrel"/>
    <property type="match status" value="1"/>
</dbReference>
<protein>
    <submittedName>
        <fullName evidence="12">TonB-dependent receptor</fullName>
    </submittedName>
</protein>
<dbReference type="InterPro" id="IPR008969">
    <property type="entry name" value="CarboxyPept-like_regulatory"/>
</dbReference>
<dbReference type="Pfam" id="PF13715">
    <property type="entry name" value="CarbopepD_reg_2"/>
    <property type="match status" value="1"/>
</dbReference>
<evidence type="ECO:0000259" key="10">
    <source>
        <dbReference type="Pfam" id="PF00593"/>
    </source>
</evidence>
<dbReference type="Pfam" id="PF07715">
    <property type="entry name" value="Plug"/>
    <property type="match status" value="1"/>
</dbReference>
<evidence type="ECO:0000256" key="4">
    <source>
        <dbReference type="ARBA" id="ARBA00022692"/>
    </source>
</evidence>
<keyword evidence="12" id="KW-0675">Receptor</keyword>
<dbReference type="InterPro" id="IPR012910">
    <property type="entry name" value="Plug_dom"/>
</dbReference>
<keyword evidence="6 8" id="KW-0472">Membrane</keyword>
<evidence type="ECO:0000256" key="7">
    <source>
        <dbReference type="ARBA" id="ARBA00023237"/>
    </source>
</evidence>
<dbReference type="Gene3D" id="2.40.170.20">
    <property type="entry name" value="TonB-dependent receptor, beta-barrel domain"/>
    <property type="match status" value="1"/>
</dbReference>
<keyword evidence="5 9" id="KW-0798">TonB box</keyword>
<dbReference type="Gene3D" id="2.60.40.1120">
    <property type="entry name" value="Carboxypeptidase-like, regulatory domain"/>
    <property type="match status" value="1"/>
</dbReference>
<dbReference type="InterPro" id="IPR039426">
    <property type="entry name" value="TonB-dep_rcpt-like"/>
</dbReference>
<dbReference type="InterPro" id="IPR037066">
    <property type="entry name" value="Plug_dom_sf"/>
</dbReference>
<dbReference type="InterPro" id="IPR023996">
    <property type="entry name" value="TonB-dep_OMP_SusC/RagA"/>
</dbReference>
<evidence type="ECO:0000256" key="6">
    <source>
        <dbReference type="ARBA" id="ARBA00023136"/>
    </source>
</evidence>
<comment type="similarity">
    <text evidence="8 9">Belongs to the TonB-dependent receptor family.</text>
</comment>
<dbReference type="OrthoDB" id="9768177at2"/>
<dbReference type="PROSITE" id="PS52016">
    <property type="entry name" value="TONB_DEPENDENT_REC_3"/>
    <property type="match status" value="1"/>
</dbReference>
<dbReference type="SUPFAM" id="SSF56935">
    <property type="entry name" value="Porins"/>
    <property type="match status" value="1"/>
</dbReference>
<name>A0A5B8VVQ5_9SPHI</name>
<dbReference type="KEGG" id="mgk:FSB76_04485"/>
<feature type="domain" description="TonB-dependent receptor plug" evidence="11">
    <location>
        <begin position="122"/>
        <end position="238"/>
    </location>
</feature>
<evidence type="ECO:0000256" key="1">
    <source>
        <dbReference type="ARBA" id="ARBA00004571"/>
    </source>
</evidence>
<dbReference type="AlphaFoldDB" id="A0A5B8VVQ5"/>